<accession>A0ABS8DIJ7</accession>
<keyword evidence="3" id="KW-1185">Reference proteome</keyword>
<feature type="transmembrane region" description="Helical" evidence="1">
    <location>
        <begin position="41"/>
        <end position="61"/>
    </location>
</feature>
<comment type="caution">
    <text evidence="2">The sequence shown here is derived from an EMBL/GenBank/DDBJ whole genome shotgun (WGS) entry which is preliminary data.</text>
</comment>
<dbReference type="RefSeq" id="WP_066737351.1">
    <property type="nucleotide sequence ID" value="NZ_JAJCIQ010000006.1"/>
</dbReference>
<reference evidence="2 3" key="1">
    <citation type="submission" date="2021-10" db="EMBL/GenBank/DDBJ databases">
        <title>Collection of gut derived symbiotic bacterial strains cultured from healthy donors.</title>
        <authorList>
            <person name="Lin H."/>
            <person name="Littmann E."/>
            <person name="Kohout C."/>
            <person name="Pamer E.G."/>
        </authorList>
    </citation>
    <scope>NUCLEOTIDE SEQUENCE [LARGE SCALE GENOMIC DNA]</scope>
    <source>
        <strain evidence="2 3">DFI.1.165</strain>
    </source>
</reference>
<keyword evidence="1" id="KW-0472">Membrane</keyword>
<proteinExistence type="predicted"/>
<feature type="transmembrane region" description="Helical" evidence="1">
    <location>
        <begin position="84"/>
        <end position="104"/>
    </location>
</feature>
<gene>
    <name evidence="2" type="ORF">LIZ65_09775</name>
</gene>
<keyword evidence="1" id="KW-1133">Transmembrane helix</keyword>
<evidence type="ECO:0008006" key="4">
    <source>
        <dbReference type="Google" id="ProtNLM"/>
    </source>
</evidence>
<name>A0ABS8DIJ7_9FIRM</name>
<dbReference type="EMBL" id="JAJCIS010000005">
    <property type="protein sequence ID" value="MCB7387579.1"/>
    <property type="molecule type" value="Genomic_DNA"/>
</dbReference>
<evidence type="ECO:0000256" key="1">
    <source>
        <dbReference type="SAM" id="Phobius"/>
    </source>
</evidence>
<protein>
    <recommendedName>
        <fullName evidence="4">DUF1294 domain-containing protein</fullName>
    </recommendedName>
</protein>
<organism evidence="2 3">
    <name type="scientific">Bariatricus massiliensis</name>
    <dbReference type="NCBI Taxonomy" id="1745713"/>
    <lineage>
        <taxon>Bacteria</taxon>
        <taxon>Bacillati</taxon>
        <taxon>Bacillota</taxon>
        <taxon>Clostridia</taxon>
        <taxon>Lachnospirales</taxon>
        <taxon>Lachnospiraceae</taxon>
        <taxon>Bariatricus</taxon>
    </lineage>
</organism>
<sequence>MTWYMVVLVFLVLLGAVTLAYQVFRMTSIDAKSRGLKHPHFWGMFALSGEGSGGLLLYLLGRRKYPSNMSMGDRESMDSCKKKAGVSLTLLALSAICLMAVCILKF</sequence>
<evidence type="ECO:0000313" key="2">
    <source>
        <dbReference type="EMBL" id="MCB7387579.1"/>
    </source>
</evidence>
<keyword evidence="1" id="KW-0812">Transmembrane</keyword>
<dbReference type="Proteomes" id="UP001299546">
    <property type="component" value="Unassembled WGS sequence"/>
</dbReference>
<evidence type="ECO:0000313" key="3">
    <source>
        <dbReference type="Proteomes" id="UP001299546"/>
    </source>
</evidence>